<dbReference type="InterPro" id="IPR012677">
    <property type="entry name" value="Nucleotide-bd_a/b_plait_sf"/>
</dbReference>
<reference evidence="5" key="1">
    <citation type="journal article" date="2024" name="IScience">
        <title>Strigolactones Initiate the Formation of Haustorium-like Structures in Castilleja.</title>
        <authorList>
            <person name="Buerger M."/>
            <person name="Peterson D."/>
            <person name="Chory J."/>
        </authorList>
    </citation>
    <scope>NUCLEOTIDE SEQUENCE [LARGE SCALE GENOMIC DNA]</scope>
</reference>
<comment type="caution">
    <text evidence="4">The sequence shown here is derived from an EMBL/GenBank/DDBJ whole genome shotgun (WGS) entry which is preliminary data.</text>
</comment>
<keyword evidence="5" id="KW-1185">Reference proteome</keyword>
<proteinExistence type="predicted"/>
<dbReference type="PANTHER" id="PTHR48034">
    <property type="entry name" value="TRANSFORMER-2 SEX-DETERMINING PROTEIN-RELATED"/>
    <property type="match status" value="1"/>
</dbReference>
<dbReference type="PROSITE" id="PS50102">
    <property type="entry name" value="RRM"/>
    <property type="match status" value="1"/>
</dbReference>
<sequence length="217" mass="23929">MRHEEKSGGGFSNLDGSEVEKQEADKSNILAHAEVVTDMDYLRSRIKKKWSDSESSDDEGSVDGTGDELDVNIIKSKQKDGFGEGDGLADPSSSPRNKNDDVLEPGRLYIRNIPYSATEEELEEHFSKYGTISQVHIVIDKETRRVTGNGFVLLAVPESAGALVDTEGPSFQGRVLHVEPAKQRYQSDAPEKIVENIARKFGVGKSEFLDRESNDLA</sequence>
<dbReference type="SUPFAM" id="SSF54928">
    <property type="entry name" value="RNA-binding domain, RBD"/>
    <property type="match status" value="1"/>
</dbReference>
<dbReference type="AlphaFoldDB" id="A0ABD3DCG3"/>
<evidence type="ECO:0000256" key="2">
    <source>
        <dbReference type="SAM" id="MobiDB-lite"/>
    </source>
</evidence>
<feature type="region of interest" description="Disordered" evidence="2">
    <location>
        <begin position="1"/>
        <end position="30"/>
    </location>
</feature>
<feature type="domain" description="RRM" evidence="3">
    <location>
        <begin position="106"/>
        <end position="183"/>
    </location>
</feature>
<keyword evidence="1" id="KW-0694">RNA-binding</keyword>
<evidence type="ECO:0000313" key="5">
    <source>
        <dbReference type="Proteomes" id="UP001632038"/>
    </source>
</evidence>
<dbReference type="EMBL" id="JAVIJP010000019">
    <property type="protein sequence ID" value="KAL3638477.1"/>
    <property type="molecule type" value="Genomic_DNA"/>
</dbReference>
<feature type="compositionally biased region" description="Acidic residues" evidence="2">
    <location>
        <begin position="54"/>
        <end position="70"/>
    </location>
</feature>
<dbReference type="Pfam" id="PF00076">
    <property type="entry name" value="RRM_1"/>
    <property type="match status" value="1"/>
</dbReference>
<dbReference type="GO" id="GO:0003723">
    <property type="term" value="F:RNA binding"/>
    <property type="evidence" value="ECO:0007669"/>
    <property type="project" value="UniProtKB-UniRule"/>
</dbReference>
<name>A0ABD3DCG3_9LAMI</name>
<dbReference type="InterPro" id="IPR050441">
    <property type="entry name" value="RBM"/>
</dbReference>
<accession>A0ABD3DCG3</accession>
<protein>
    <recommendedName>
        <fullName evidence="3">RRM domain-containing protein</fullName>
    </recommendedName>
</protein>
<gene>
    <name evidence="4" type="ORF">CASFOL_017848</name>
</gene>
<dbReference type="InterPro" id="IPR000504">
    <property type="entry name" value="RRM_dom"/>
</dbReference>
<dbReference type="SMART" id="SM00360">
    <property type="entry name" value="RRM"/>
    <property type="match status" value="1"/>
</dbReference>
<evidence type="ECO:0000256" key="1">
    <source>
        <dbReference type="PROSITE-ProRule" id="PRU00176"/>
    </source>
</evidence>
<feature type="region of interest" description="Disordered" evidence="2">
    <location>
        <begin position="47"/>
        <end position="103"/>
    </location>
</feature>
<evidence type="ECO:0000259" key="3">
    <source>
        <dbReference type="PROSITE" id="PS50102"/>
    </source>
</evidence>
<dbReference type="InterPro" id="IPR035979">
    <property type="entry name" value="RBD_domain_sf"/>
</dbReference>
<organism evidence="4 5">
    <name type="scientific">Castilleja foliolosa</name>
    <dbReference type="NCBI Taxonomy" id="1961234"/>
    <lineage>
        <taxon>Eukaryota</taxon>
        <taxon>Viridiplantae</taxon>
        <taxon>Streptophyta</taxon>
        <taxon>Embryophyta</taxon>
        <taxon>Tracheophyta</taxon>
        <taxon>Spermatophyta</taxon>
        <taxon>Magnoliopsida</taxon>
        <taxon>eudicotyledons</taxon>
        <taxon>Gunneridae</taxon>
        <taxon>Pentapetalae</taxon>
        <taxon>asterids</taxon>
        <taxon>lamiids</taxon>
        <taxon>Lamiales</taxon>
        <taxon>Orobanchaceae</taxon>
        <taxon>Pedicularideae</taxon>
        <taxon>Castillejinae</taxon>
        <taxon>Castilleja</taxon>
    </lineage>
</organism>
<evidence type="ECO:0000313" key="4">
    <source>
        <dbReference type="EMBL" id="KAL3638477.1"/>
    </source>
</evidence>
<dbReference type="Proteomes" id="UP001632038">
    <property type="component" value="Unassembled WGS sequence"/>
</dbReference>
<dbReference type="Gene3D" id="3.30.70.330">
    <property type="match status" value="1"/>
</dbReference>